<dbReference type="Proteomes" id="UP001583177">
    <property type="component" value="Unassembled WGS sequence"/>
</dbReference>
<dbReference type="InterPro" id="IPR052360">
    <property type="entry name" value="Transcr_Regulatory_Proteins"/>
</dbReference>
<evidence type="ECO:0000313" key="7">
    <source>
        <dbReference type="EMBL" id="KAL1863091.1"/>
    </source>
</evidence>
<evidence type="ECO:0000256" key="4">
    <source>
        <dbReference type="ARBA" id="ARBA00023125"/>
    </source>
</evidence>
<keyword evidence="2" id="KW-0862">Zinc</keyword>
<name>A0ABR3WJL2_9PEZI</name>
<keyword evidence="1" id="KW-0479">Metal-binding</keyword>
<accession>A0ABR3WJL2</accession>
<keyword evidence="3" id="KW-0805">Transcription regulation</keyword>
<evidence type="ECO:0008006" key="9">
    <source>
        <dbReference type="Google" id="ProtNLM"/>
    </source>
</evidence>
<dbReference type="Pfam" id="PF11951">
    <property type="entry name" value="Fungal_trans_2"/>
    <property type="match status" value="1"/>
</dbReference>
<dbReference type="PANTHER" id="PTHR36206:SF12">
    <property type="entry name" value="ASPERCRYPTIN BIOSYNTHESIS CLUSTER-SPECIFIC TRANSCRIPTION REGULATOR ATNN-RELATED"/>
    <property type="match status" value="1"/>
</dbReference>
<keyword evidence="4" id="KW-0238">DNA-binding</keyword>
<protein>
    <recommendedName>
        <fullName evidence="9">C6 zinc finger protein</fullName>
    </recommendedName>
</protein>
<evidence type="ECO:0000256" key="2">
    <source>
        <dbReference type="ARBA" id="ARBA00022833"/>
    </source>
</evidence>
<sequence>MDVLHEFNNLGDIRGSPLEKSIFFHLNQCTVKDLIGYSTSLSSFWNGYVLQVGHILGPVRHALISLGASHKSYLLRRSANMSAMETQGYDNLAIQQYNKAISGLTPIMTDPSPLDVQAILICCLIFVCIDNINGRFGVAIRHLKSGSDLLKSIQNSTTASIAAGAGTAGELAKKTCDAGSLSDLSDMFERLGLDTSILVEDRLIHRQNFLTAAENQGPFLSSSAARAELHLIDLDHYELYCSEHYEDRCMELQDGDCGEMAAKRRPTPEDHVHDPEYLKVCDRFESWTSRFNQYLERIKYTPVSDAEFKEAMVLTLHEKIWRALLKEPPCCDSNPMVLQDFEDVLSQAELVIPAIQDATHPIFSFEADTIPPVSFVASCCDDEGLQRRAIAMLRRINRTEGAWDSNRMADLCELELATGKCTGE</sequence>
<comment type="caution">
    <text evidence="7">The sequence shown here is derived from an EMBL/GenBank/DDBJ whole genome shotgun (WGS) entry which is preliminary data.</text>
</comment>
<evidence type="ECO:0000256" key="5">
    <source>
        <dbReference type="ARBA" id="ARBA00023163"/>
    </source>
</evidence>
<evidence type="ECO:0000313" key="8">
    <source>
        <dbReference type="Proteomes" id="UP001583177"/>
    </source>
</evidence>
<dbReference type="PANTHER" id="PTHR36206">
    <property type="entry name" value="ASPERCRYPTIN BIOSYNTHESIS CLUSTER-SPECIFIC TRANSCRIPTION REGULATOR ATNN-RELATED"/>
    <property type="match status" value="1"/>
</dbReference>
<keyword evidence="5" id="KW-0804">Transcription</keyword>
<feature type="non-terminal residue" evidence="7">
    <location>
        <position position="424"/>
    </location>
</feature>
<organism evidence="7 8">
    <name type="scientific">Diaporthe australafricana</name>
    <dbReference type="NCBI Taxonomy" id="127596"/>
    <lineage>
        <taxon>Eukaryota</taxon>
        <taxon>Fungi</taxon>
        <taxon>Dikarya</taxon>
        <taxon>Ascomycota</taxon>
        <taxon>Pezizomycotina</taxon>
        <taxon>Sordariomycetes</taxon>
        <taxon>Sordariomycetidae</taxon>
        <taxon>Diaporthales</taxon>
        <taxon>Diaporthaceae</taxon>
        <taxon>Diaporthe</taxon>
    </lineage>
</organism>
<evidence type="ECO:0000256" key="1">
    <source>
        <dbReference type="ARBA" id="ARBA00022723"/>
    </source>
</evidence>
<gene>
    <name evidence="7" type="ORF">Daus18300_008082</name>
</gene>
<evidence type="ECO:0000256" key="3">
    <source>
        <dbReference type="ARBA" id="ARBA00023015"/>
    </source>
</evidence>
<reference evidence="7 8" key="1">
    <citation type="journal article" date="2024" name="IMA Fungus">
        <title>IMA Genome - F19 : A genome assembly and annotation guide to empower mycologists, including annotated draft genome sequences of Ceratocystis pirilliformis, Diaporthe australafricana, Fusarium ophioides, Paecilomyces lecythidis, and Sporothrix stenoceras.</title>
        <authorList>
            <person name="Aylward J."/>
            <person name="Wilson A.M."/>
            <person name="Visagie C.M."/>
            <person name="Spraker J."/>
            <person name="Barnes I."/>
            <person name="Buitendag C."/>
            <person name="Ceriani C."/>
            <person name="Del Mar Angel L."/>
            <person name="du Plessis D."/>
            <person name="Fuchs T."/>
            <person name="Gasser K."/>
            <person name="Kramer D."/>
            <person name="Li W."/>
            <person name="Munsamy K."/>
            <person name="Piso A."/>
            <person name="Price J.L."/>
            <person name="Sonnekus B."/>
            <person name="Thomas C."/>
            <person name="van der Nest A."/>
            <person name="van Dijk A."/>
            <person name="van Heerden A."/>
            <person name="van Vuuren N."/>
            <person name="Yilmaz N."/>
            <person name="Duong T.A."/>
            <person name="van der Merwe N.A."/>
            <person name="Wingfield M.J."/>
            <person name="Wingfield B.D."/>
        </authorList>
    </citation>
    <scope>NUCLEOTIDE SEQUENCE [LARGE SCALE GENOMIC DNA]</scope>
    <source>
        <strain evidence="7 8">CMW 18300</strain>
    </source>
</reference>
<evidence type="ECO:0000256" key="6">
    <source>
        <dbReference type="ARBA" id="ARBA00023242"/>
    </source>
</evidence>
<dbReference type="InterPro" id="IPR021858">
    <property type="entry name" value="Fun_TF"/>
</dbReference>
<proteinExistence type="predicted"/>
<dbReference type="EMBL" id="JAWRVE010000074">
    <property type="protein sequence ID" value="KAL1863091.1"/>
    <property type="molecule type" value="Genomic_DNA"/>
</dbReference>
<keyword evidence="6" id="KW-0539">Nucleus</keyword>
<keyword evidence="8" id="KW-1185">Reference proteome</keyword>